<organism evidence="3 4">
    <name type="scientific">Horticoccus luteus</name>
    <dbReference type="NCBI Taxonomy" id="2862869"/>
    <lineage>
        <taxon>Bacteria</taxon>
        <taxon>Pseudomonadati</taxon>
        <taxon>Verrucomicrobiota</taxon>
        <taxon>Opitutia</taxon>
        <taxon>Opitutales</taxon>
        <taxon>Opitutaceae</taxon>
        <taxon>Horticoccus</taxon>
    </lineage>
</organism>
<dbReference type="Gene3D" id="2.160.20.20">
    <property type="match status" value="1"/>
</dbReference>
<feature type="transmembrane region" description="Helical" evidence="2">
    <location>
        <begin position="1881"/>
        <end position="1900"/>
    </location>
</feature>
<dbReference type="InterPro" id="IPR011050">
    <property type="entry name" value="Pectin_lyase_fold/virulence"/>
</dbReference>
<dbReference type="EMBL" id="CP080507">
    <property type="protein sequence ID" value="QYM78758.1"/>
    <property type="molecule type" value="Genomic_DNA"/>
</dbReference>
<protein>
    <submittedName>
        <fullName evidence="3">Autotransporter-associated beta strand repeat-containing protein</fullName>
    </submittedName>
</protein>
<dbReference type="NCBIfam" id="TIGR02601">
    <property type="entry name" value="autotrns_rpt"/>
    <property type="match status" value="10"/>
</dbReference>
<evidence type="ECO:0000313" key="3">
    <source>
        <dbReference type="EMBL" id="QYM78758.1"/>
    </source>
</evidence>
<dbReference type="SUPFAM" id="SSF51126">
    <property type="entry name" value="Pectin lyase-like"/>
    <property type="match status" value="4"/>
</dbReference>
<evidence type="ECO:0000313" key="4">
    <source>
        <dbReference type="Proteomes" id="UP000825051"/>
    </source>
</evidence>
<sequence>MLFAGLVGLTTSARAQLYFDVTSGSGLGTASGSYNWDTSTSLWNNNSSGAGTWGAWTNGSAAVFNAGNGSYSLNTVTALTGANITVSQGDVTISDGAGSYQLSANSTYNITGSLTFNESIGQNASGRTLTKSGNGALTLAGNNTFSGALTLSAGTLNLNSATANGGGAMAINGGTLDNTSGVAVTLTNNPSITLGGTLTFAGTNDLNLGTGAFSLGGANRTFAINGSSLTIGGVVSQSSGSRKLTKTGAGTLVLTNAANTYTGATTINGGTLSVSKLAAGGAASSIGNSTNAAGNLVINGGTLKYTGGGDATNRRFTLGASGGALDASGSGAITFNSTNAVTFAGTNARTFTLSGSNTDTNTLAASIGNNTGATSLTKTDGGTWALTSAASSYTGVTTVDGGVLQVSKLANGGSNSSIGASSNAAGNLVIDGGTLRYAGTSDTTNRLFTVGAGGATIEAAGSGALSFTNTGSLAMSGSGDRTLTLGGASTANNTLASIIANPGTGTTSLIKNDAGLWLLTGTNTYTGPTTINGGILQTTGSNRIADASDLIIGAGGTFQFDWGANSETVGALSGSGTLSIRGSNFTTSTAADTTFSGTITDSYGTFHKAGTGNLTLTGTNTFTGLTYVDGGTLTLGNSAALGGSTSGNVIANGATLALQGGITVNEGSFSVQGTGAGAVGAIYNLSGNNTLNATLNLAGATTIGSAAGTLTLGNLSLSSDLTFEGAGDFATSGSLTSTGSLIKNGSGTLTLSGTGANSYGATKLNDGTIVLAKSATLNALGQGAITIGDGAGGAGSAIIRLAANDQIADYAPSISFDTDGRLDLNGFNESLNVISGTAGQITLGSGTLTLGVSSGSSTYGGTIAGSGSFIKSGTGTVTFNGSDANTYSGTTTVNGGILVLAKSGGATAVGGNLVIGDGSDVDTVRLDAANQIASTSAVTFTAGGTPTLNLNGFAQTLGSIASTNSSAVIAFGSPGGATDFTVGDATSTAYAGTFSSGNANGRLVKQGTGTLTLSGTSSGYSGPVLVNQGTLKVQSAGALGAGTAGTTVASGATLQLDSVLAPFNGTLTLSGTGVSGVGALYGTGGNNRWESNITLAGDATIGTNATGYLALGLTTTRYNRALSDPSGTPTDPTTLSLGANTLTLTGTTSAANHIATYINAQVTGTGNLVIAMTNATDTVRMTNNYNPTFTGTTQINNGILSLATLYNTYPADPAHPNFFAINGPVVIGDGTGAANSAQLTIQANTSILYDEMMNYTTPITLKSDGQFSLLAAQTIGALTFNGGNIDLGTTGSLFLNDDVTVNASAGHTATITGSGTSALSLTIHQGPVPVPNATRTFNLVGGAGNTSDLTIGALIYNGSIVKTGAGTMTITSDNHAGYEGTTTINNGTLAITNNSALGQSDGTDTSATLVNGNGTTNGTLQLSNNITVTNEKLTLNNTGYGNNGALRNLSGNNTWNGEVVVNDARTQSDAGLLTLNNTVTINTALEVTGSGNTTISGPVGGATGTLTKNGTGTLIVSGTNTYGGATTINTGVLSLQSNAGLGAATGGTTVSGSGGALELSNAAHGNLTTSAEPLALNGTGISGNGALRNAAGNNTFAGQVTLQSAALLTANTGTTLTLSGGVTSANQAATFGTTANNGNITITGNLTNGSGSLTKAGSGTLAINGTGTNTAGATHLNAGKISVASGATLNTGAFDSAVSTTLIIGSGGTVVSNYASGSTTFSGAIDGTGGGTFQKDGAGTLVFDHSFNAGTGSTLVLNGGTLSLASAANITFGTIHITADTVLDFNGTNGTVLSSANLIIDAGVHITVNNWKSTANQVTQSTVWYATSTVNSGTLSGADHLGNTPLNQITFTNYDGMTTTWVAGNHNGWFDHEIRPTPEPATYGVIFLGAGLALVTWRRVRQRRRAARSSASV</sequence>
<dbReference type="Pfam" id="PF12951">
    <property type="entry name" value="PATR"/>
    <property type="match status" value="12"/>
</dbReference>
<gene>
    <name evidence="3" type="ORF">K0B96_15860</name>
</gene>
<keyword evidence="2" id="KW-1133">Transmembrane helix</keyword>
<dbReference type="InterPro" id="IPR012332">
    <property type="entry name" value="Autotransporter_pectin_lyase_C"/>
</dbReference>
<evidence type="ECO:0000256" key="1">
    <source>
        <dbReference type="ARBA" id="ARBA00022729"/>
    </source>
</evidence>
<name>A0A8F9XJK6_9BACT</name>
<reference evidence="3" key="1">
    <citation type="submission" date="2021-08" db="EMBL/GenBank/DDBJ databases">
        <title>Genome of a novel bacterium of the phylum Verrucomicrobia, Oleiharenicola sp. KSB-15.</title>
        <authorList>
            <person name="Chung J.-H."/>
            <person name="Ahn J.-H."/>
            <person name="Yoon Y."/>
            <person name="Kim D.-Y."/>
            <person name="An S.-H."/>
            <person name="Park I."/>
            <person name="Yeon J."/>
        </authorList>
    </citation>
    <scope>NUCLEOTIDE SEQUENCE</scope>
    <source>
        <strain evidence="3">KSB-15</strain>
    </source>
</reference>
<evidence type="ECO:0000256" key="2">
    <source>
        <dbReference type="SAM" id="Phobius"/>
    </source>
</evidence>
<dbReference type="RefSeq" id="WP_220161862.1">
    <property type="nucleotide sequence ID" value="NZ_CP080507.1"/>
</dbReference>
<keyword evidence="2" id="KW-0812">Transmembrane</keyword>
<proteinExistence type="predicted"/>
<keyword evidence="1" id="KW-0732">Signal</keyword>
<dbReference type="Proteomes" id="UP000825051">
    <property type="component" value="Chromosome"/>
</dbReference>
<dbReference type="InterPro" id="IPR013425">
    <property type="entry name" value="Autotrns_rpt"/>
</dbReference>
<dbReference type="KEGG" id="ole:K0B96_15860"/>
<keyword evidence="2" id="KW-0472">Membrane</keyword>
<accession>A0A8F9XJK6</accession>
<keyword evidence="4" id="KW-1185">Reference proteome</keyword>